<evidence type="ECO:0000256" key="7">
    <source>
        <dbReference type="NCBIfam" id="TIGR01771"/>
    </source>
</evidence>
<evidence type="ECO:0000259" key="11">
    <source>
        <dbReference type="Pfam" id="PF00056"/>
    </source>
</evidence>
<proteinExistence type="inferred from homology"/>
<dbReference type="UniPathway" id="UPA00554">
    <property type="reaction ID" value="UER00611"/>
</dbReference>
<evidence type="ECO:0000256" key="8">
    <source>
        <dbReference type="PIRSR" id="PIRSR000102-1"/>
    </source>
</evidence>
<keyword evidence="5 9" id="KW-0520">NAD</keyword>
<evidence type="ECO:0000256" key="1">
    <source>
        <dbReference type="ARBA" id="ARBA00004843"/>
    </source>
</evidence>
<dbReference type="InterPro" id="IPR001236">
    <property type="entry name" value="Lactate/malate_DH_N"/>
</dbReference>
<dbReference type="EC" id="1.1.1.27" evidence="3 7"/>
<dbReference type="InterPro" id="IPR022383">
    <property type="entry name" value="Lactate/malate_DH_C"/>
</dbReference>
<dbReference type="KEGG" id="alam:RT761_01681"/>
<dbReference type="SUPFAM" id="SSF51735">
    <property type="entry name" value="NAD(P)-binding Rossmann-fold domains"/>
    <property type="match status" value="1"/>
</dbReference>
<keyword evidence="4 10" id="KW-0560">Oxidoreductase</keyword>
<dbReference type="AlphaFoldDB" id="A0A7T1F3K7"/>
<comment type="pathway">
    <text evidence="1">Fermentation; pyruvate fermentation to lactate; (S)-lactate from pyruvate: step 1/1.</text>
</comment>
<dbReference type="Proteomes" id="UP000594463">
    <property type="component" value="Chromosome"/>
</dbReference>
<dbReference type="InterPro" id="IPR001557">
    <property type="entry name" value="L-lactate/malate_DH"/>
</dbReference>
<reference evidence="13 14" key="1">
    <citation type="journal article" date="2021" name="Nat. Commun.">
        <title>Isolation of a member of the candidate phylum Atribacteria reveals a unique cell membrane structure.</title>
        <authorList>
            <person name="Taiki K."/>
            <person name="Nobu M.K."/>
            <person name="Kusada H."/>
            <person name="Meng X.-Y."/>
            <person name="Hosoki N."/>
            <person name="Uematsu K."/>
            <person name="Yoshioka H."/>
            <person name="Kamagata Y."/>
            <person name="Tamaki H."/>
        </authorList>
    </citation>
    <scope>NUCLEOTIDE SEQUENCE [LARGE SCALE GENOMIC DNA]</scope>
    <source>
        <strain evidence="13 14">RT761</strain>
    </source>
</reference>
<dbReference type="GO" id="GO:0006089">
    <property type="term" value="P:lactate metabolic process"/>
    <property type="evidence" value="ECO:0007669"/>
    <property type="project" value="TreeGrafter"/>
</dbReference>
<dbReference type="GO" id="GO:0005737">
    <property type="term" value="C:cytoplasm"/>
    <property type="evidence" value="ECO:0007669"/>
    <property type="project" value="UniProtKB-UniRule"/>
</dbReference>
<dbReference type="InterPro" id="IPR036291">
    <property type="entry name" value="NAD(P)-bd_dom_sf"/>
</dbReference>
<dbReference type="PANTHER" id="PTHR43128">
    <property type="entry name" value="L-2-HYDROXYCARBOXYLATE DEHYDROGENASE (NAD(P)(+))"/>
    <property type="match status" value="1"/>
</dbReference>
<feature type="active site" description="Proton acceptor" evidence="8">
    <location>
        <position position="177"/>
    </location>
</feature>
<dbReference type="NCBIfam" id="TIGR01771">
    <property type="entry name" value="L-LDH-NAD"/>
    <property type="match status" value="1"/>
</dbReference>
<comment type="catalytic activity">
    <reaction evidence="6">
        <text>(S)-lactate + NAD(+) = pyruvate + NADH + H(+)</text>
        <dbReference type="Rhea" id="RHEA:23444"/>
        <dbReference type="ChEBI" id="CHEBI:15361"/>
        <dbReference type="ChEBI" id="CHEBI:15378"/>
        <dbReference type="ChEBI" id="CHEBI:16651"/>
        <dbReference type="ChEBI" id="CHEBI:57540"/>
        <dbReference type="ChEBI" id="CHEBI:57945"/>
        <dbReference type="EC" id="1.1.1.27"/>
    </reaction>
</comment>
<evidence type="ECO:0000256" key="6">
    <source>
        <dbReference type="ARBA" id="ARBA00049258"/>
    </source>
</evidence>
<comment type="similarity">
    <text evidence="2">Belongs to the LDH/MDH superfamily. LDH family.</text>
</comment>
<dbReference type="InterPro" id="IPR011304">
    <property type="entry name" value="L-lactate_DH"/>
</dbReference>
<name>A0A7T1F3K7_ATRLM</name>
<evidence type="ECO:0000256" key="5">
    <source>
        <dbReference type="ARBA" id="ARBA00023027"/>
    </source>
</evidence>
<dbReference type="Gene3D" id="3.40.50.720">
    <property type="entry name" value="NAD(P)-binding Rossmann-like Domain"/>
    <property type="match status" value="1"/>
</dbReference>
<evidence type="ECO:0000259" key="12">
    <source>
        <dbReference type="Pfam" id="PF02866"/>
    </source>
</evidence>
<evidence type="ECO:0000313" key="13">
    <source>
        <dbReference type="EMBL" id="QPM68461.1"/>
    </source>
</evidence>
<evidence type="ECO:0000256" key="10">
    <source>
        <dbReference type="RuleBase" id="RU003369"/>
    </source>
</evidence>
<dbReference type="PRINTS" id="PR00086">
    <property type="entry name" value="LLDHDRGNASE"/>
</dbReference>
<feature type="binding site" evidence="9">
    <location>
        <position position="97"/>
    </location>
    <ligand>
        <name>NAD(+)</name>
        <dbReference type="ChEBI" id="CHEBI:57540"/>
    </ligand>
</feature>
<feature type="domain" description="Lactate/malate dehydrogenase N-terminal" evidence="11">
    <location>
        <begin position="7"/>
        <end position="144"/>
    </location>
</feature>
<dbReference type="Pfam" id="PF02866">
    <property type="entry name" value="Ldh_1_C"/>
    <property type="match status" value="1"/>
</dbReference>
<feature type="domain" description="Lactate/malate dehydrogenase C-terminal" evidence="12">
    <location>
        <begin position="147"/>
        <end position="312"/>
    </location>
</feature>
<evidence type="ECO:0000256" key="2">
    <source>
        <dbReference type="ARBA" id="ARBA00006054"/>
    </source>
</evidence>
<organism evidence="13 14">
    <name type="scientific">Atribacter laminatus</name>
    <dbReference type="NCBI Taxonomy" id="2847778"/>
    <lineage>
        <taxon>Bacteria</taxon>
        <taxon>Pseudomonadati</taxon>
        <taxon>Atribacterota</taxon>
        <taxon>Atribacteria</taxon>
        <taxon>Atribacterales</taxon>
        <taxon>Atribacteraceae</taxon>
        <taxon>Atribacter</taxon>
    </lineage>
</organism>
<dbReference type="InterPro" id="IPR018177">
    <property type="entry name" value="L-lactate_DH_AS"/>
</dbReference>
<dbReference type="GO" id="GO:0004459">
    <property type="term" value="F:L-lactate dehydrogenase (NAD+) activity"/>
    <property type="evidence" value="ECO:0007669"/>
    <property type="project" value="UniProtKB-UniRule"/>
</dbReference>
<dbReference type="GO" id="GO:0006096">
    <property type="term" value="P:glycolytic process"/>
    <property type="evidence" value="ECO:0007669"/>
    <property type="project" value="UniProtKB-UniRule"/>
</dbReference>
<dbReference type="PROSITE" id="PS00064">
    <property type="entry name" value="L_LDH"/>
    <property type="match status" value="1"/>
</dbReference>
<accession>A0A7T1F3K7</accession>
<evidence type="ECO:0000256" key="9">
    <source>
        <dbReference type="PIRSR" id="PIRSR000102-3"/>
    </source>
</evidence>
<dbReference type="Pfam" id="PF00056">
    <property type="entry name" value="Ldh_1_N"/>
    <property type="match status" value="1"/>
</dbReference>
<dbReference type="RefSeq" id="WP_218110966.1">
    <property type="nucleotide sequence ID" value="NZ_CP065383.1"/>
</dbReference>
<evidence type="ECO:0000256" key="3">
    <source>
        <dbReference type="ARBA" id="ARBA00012967"/>
    </source>
</evidence>
<evidence type="ECO:0000256" key="4">
    <source>
        <dbReference type="ARBA" id="ARBA00023002"/>
    </source>
</evidence>
<dbReference type="InterPro" id="IPR015955">
    <property type="entry name" value="Lactate_DH/Glyco_Ohase_4_C"/>
</dbReference>
<feature type="binding site" evidence="9">
    <location>
        <begin position="120"/>
        <end position="122"/>
    </location>
    <ligand>
        <name>NAD(+)</name>
        <dbReference type="ChEBI" id="CHEBI:57540"/>
    </ligand>
</feature>
<feature type="binding site" evidence="9">
    <location>
        <begin position="12"/>
        <end position="17"/>
    </location>
    <ligand>
        <name>NAD(+)</name>
        <dbReference type="ChEBI" id="CHEBI:57540"/>
    </ligand>
</feature>
<sequence>MNQKKQKISLVGVGRVGSTLALTILMKGLAQELVLVGENNHRAQGEAYDLIHASSFAHPIEIYAGPIEATSHSDIIVVSASVPMTNMKNRLDLGVGNAALFRNLIPQLSQLSPEAIFIIITNPVDIMTYYTIRLSNFPPSRVMGTGTLIDSGRFRSLLGLYSGIHSEDIHAYILGEHGDSEFPVLSLADFGGMGMEHSLPVCRKTCPLKNLTEVFEEAKDGGMLVYRHKGYTNHAIALATSTLIEAIFNDSGRILPVSTLIEGYLGVTDVCLSMPVVLGREGILKIIELNMNEKEQAAFRSSAAVLKKATQEMGIEKNMSEQRKPTE</sequence>
<evidence type="ECO:0000313" key="14">
    <source>
        <dbReference type="Proteomes" id="UP000594463"/>
    </source>
</evidence>
<dbReference type="PIRSF" id="PIRSF000102">
    <property type="entry name" value="Lac_mal_DH"/>
    <property type="match status" value="1"/>
</dbReference>
<protein>
    <recommendedName>
        <fullName evidence="3 7">L-lactate dehydrogenase</fullName>
        <ecNumber evidence="3 7">1.1.1.27</ecNumber>
    </recommendedName>
</protein>
<dbReference type="SUPFAM" id="SSF56327">
    <property type="entry name" value="LDH C-terminal domain-like"/>
    <property type="match status" value="1"/>
</dbReference>
<dbReference type="PANTHER" id="PTHR43128:SF16">
    <property type="entry name" value="L-LACTATE DEHYDROGENASE"/>
    <property type="match status" value="1"/>
</dbReference>
<keyword evidence="14" id="KW-1185">Reference proteome</keyword>
<dbReference type="EMBL" id="CP065383">
    <property type="protein sequence ID" value="QPM68461.1"/>
    <property type="molecule type" value="Genomic_DNA"/>
</dbReference>
<gene>
    <name evidence="13" type="primary">ldh</name>
    <name evidence="13" type="ORF">RT761_01681</name>
</gene>
<dbReference type="Gene3D" id="3.90.110.10">
    <property type="entry name" value="Lactate dehydrogenase/glycoside hydrolase, family 4, C-terminal"/>
    <property type="match status" value="1"/>
</dbReference>